<protein>
    <submittedName>
        <fullName evidence="2">Uncharacterized protein</fullName>
    </submittedName>
</protein>
<organism evidence="2 3">
    <name type="scientific">Tumebacillus avium</name>
    <dbReference type="NCBI Taxonomy" id="1903704"/>
    <lineage>
        <taxon>Bacteria</taxon>
        <taxon>Bacillati</taxon>
        <taxon>Bacillota</taxon>
        <taxon>Bacilli</taxon>
        <taxon>Bacillales</taxon>
        <taxon>Alicyclobacillaceae</taxon>
        <taxon>Tumebacillus</taxon>
    </lineage>
</organism>
<evidence type="ECO:0000313" key="3">
    <source>
        <dbReference type="Proteomes" id="UP000195437"/>
    </source>
</evidence>
<evidence type="ECO:0000256" key="1">
    <source>
        <dbReference type="SAM" id="Phobius"/>
    </source>
</evidence>
<feature type="transmembrane region" description="Helical" evidence="1">
    <location>
        <begin position="38"/>
        <end position="57"/>
    </location>
</feature>
<accession>A0A1Y0IPE3</accession>
<keyword evidence="1" id="KW-0812">Transmembrane</keyword>
<gene>
    <name evidence="2" type="ORF">CBW65_16350</name>
</gene>
<keyword evidence="1" id="KW-1133">Transmembrane helix</keyword>
<proteinExistence type="predicted"/>
<keyword evidence="1" id="KW-0472">Membrane</keyword>
<name>A0A1Y0IPE3_9BACL</name>
<dbReference type="EMBL" id="CP021434">
    <property type="protein sequence ID" value="ARU62357.1"/>
    <property type="molecule type" value="Genomic_DNA"/>
</dbReference>
<dbReference type="AlphaFoldDB" id="A0A1Y0IPE3"/>
<keyword evidence="3" id="KW-1185">Reference proteome</keyword>
<evidence type="ECO:0000313" key="2">
    <source>
        <dbReference type="EMBL" id="ARU62357.1"/>
    </source>
</evidence>
<feature type="transmembrane region" description="Helical" evidence="1">
    <location>
        <begin position="12"/>
        <end position="32"/>
    </location>
</feature>
<dbReference type="Proteomes" id="UP000195437">
    <property type="component" value="Chromosome"/>
</dbReference>
<dbReference type="KEGG" id="tum:CBW65_16350"/>
<sequence length="67" mass="7245">MEERVRQEQGTAKFAVVFLVIFALGFILAETMPDQQQANLLAVVFGVCLALTGASIAEENEKRASSS</sequence>
<dbReference type="RefSeq" id="WP_087457719.1">
    <property type="nucleotide sequence ID" value="NZ_CP021434.1"/>
</dbReference>
<reference evidence="3" key="1">
    <citation type="submission" date="2017-05" db="EMBL/GenBank/DDBJ databases">
        <authorList>
            <person name="Sung H."/>
        </authorList>
    </citation>
    <scope>NUCLEOTIDE SEQUENCE [LARGE SCALE GENOMIC DNA]</scope>
    <source>
        <strain evidence="3">AR23208</strain>
    </source>
</reference>